<name>A0A1M4W6U2_9BACT</name>
<protein>
    <submittedName>
        <fullName evidence="2">Methyltransferase domain-containing protein</fullName>
    </submittedName>
</protein>
<dbReference type="InterPro" id="IPR029063">
    <property type="entry name" value="SAM-dependent_MTases_sf"/>
</dbReference>
<keyword evidence="2" id="KW-0489">Methyltransferase</keyword>
<keyword evidence="2" id="KW-0808">Transferase</keyword>
<dbReference type="SUPFAM" id="SSF53335">
    <property type="entry name" value="S-adenosyl-L-methionine-dependent methyltransferases"/>
    <property type="match status" value="1"/>
</dbReference>
<dbReference type="Proteomes" id="UP000184048">
    <property type="component" value="Unassembled WGS sequence"/>
</dbReference>
<organism evidence="2 3">
    <name type="scientific">Flavisolibacter ginsengisoli DSM 18119</name>
    <dbReference type="NCBI Taxonomy" id="1121884"/>
    <lineage>
        <taxon>Bacteria</taxon>
        <taxon>Pseudomonadati</taxon>
        <taxon>Bacteroidota</taxon>
        <taxon>Chitinophagia</taxon>
        <taxon>Chitinophagales</taxon>
        <taxon>Chitinophagaceae</taxon>
        <taxon>Flavisolibacter</taxon>
    </lineage>
</organism>
<reference evidence="2 3" key="1">
    <citation type="submission" date="2016-11" db="EMBL/GenBank/DDBJ databases">
        <authorList>
            <person name="Jaros S."/>
            <person name="Januszkiewicz K."/>
            <person name="Wedrychowicz H."/>
        </authorList>
    </citation>
    <scope>NUCLEOTIDE SEQUENCE [LARGE SCALE GENOMIC DNA]</scope>
    <source>
        <strain evidence="2 3">DSM 18119</strain>
    </source>
</reference>
<dbReference type="GO" id="GO:0008168">
    <property type="term" value="F:methyltransferase activity"/>
    <property type="evidence" value="ECO:0007669"/>
    <property type="project" value="UniProtKB-KW"/>
</dbReference>
<dbReference type="CDD" id="cd02440">
    <property type="entry name" value="AdoMet_MTases"/>
    <property type="match status" value="1"/>
</dbReference>
<dbReference type="STRING" id="1121884.SAMN02745131_01108"/>
<dbReference type="RefSeq" id="WP_072834239.1">
    <property type="nucleotide sequence ID" value="NZ_FQUU01000003.1"/>
</dbReference>
<feature type="domain" description="Methyltransferase" evidence="1">
    <location>
        <begin position="63"/>
        <end position="152"/>
    </location>
</feature>
<proteinExistence type="predicted"/>
<accession>A0A1M4W6U2</accession>
<gene>
    <name evidence="2" type="ORF">SAMN02745131_01108</name>
</gene>
<dbReference type="Pfam" id="PF13649">
    <property type="entry name" value="Methyltransf_25"/>
    <property type="match status" value="1"/>
</dbReference>
<evidence type="ECO:0000313" key="3">
    <source>
        <dbReference type="Proteomes" id="UP000184048"/>
    </source>
</evidence>
<dbReference type="Gene3D" id="3.40.50.150">
    <property type="entry name" value="Vaccinia Virus protein VP39"/>
    <property type="match status" value="1"/>
</dbReference>
<dbReference type="AlphaFoldDB" id="A0A1M4W6U2"/>
<sequence>MFTSAKRSYQKELLDSSDIPFRDIMHNMQELEFINRYLGGHAITIDGVNKLISEYDVREPIKIVELGCGGGDNLNAIQKWACKRNIPVLLTGIDINQECIQYASSKPENANIQFIHSDYRQVHFQAKHDILFSSLFCHHFDDIELVDMLKYMQLNSSFGFFINDLHRHPIAYYLIKWLTQLFSSSYLVKNDAPLSVSRGFTRKDWTYLFKKAEISTYASEWKWAFRWLITVHTYGIG</sequence>
<dbReference type="InterPro" id="IPR041698">
    <property type="entry name" value="Methyltransf_25"/>
</dbReference>
<evidence type="ECO:0000313" key="2">
    <source>
        <dbReference type="EMBL" id="SHE76865.1"/>
    </source>
</evidence>
<keyword evidence="3" id="KW-1185">Reference proteome</keyword>
<dbReference type="OrthoDB" id="9800454at2"/>
<evidence type="ECO:0000259" key="1">
    <source>
        <dbReference type="Pfam" id="PF13649"/>
    </source>
</evidence>
<dbReference type="EMBL" id="FQUU01000003">
    <property type="protein sequence ID" value="SHE76865.1"/>
    <property type="molecule type" value="Genomic_DNA"/>
</dbReference>
<dbReference type="GO" id="GO:0032259">
    <property type="term" value="P:methylation"/>
    <property type="evidence" value="ECO:0007669"/>
    <property type="project" value="UniProtKB-KW"/>
</dbReference>